<organism evidence="2 4">
    <name type="scientific">Paenibacillus jilunlii</name>
    <dbReference type="NCBI Taxonomy" id="682956"/>
    <lineage>
        <taxon>Bacteria</taxon>
        <taxon>Bacillati</taxon>
        <taxon>Bacillota</taxon>
        <taxon>Bacilli</taxon>
        <taxon>Bacillales</taxon>
        <taxon>Paenibacillaceae</taxon>
        <taxon>Paenibacillus</taxon>
    </lineage>
</organism>
<reference evidence="2 4" key="2">
    <citation type="submission" date="2016-10" db="EMBL/GenBank/DDBJ databases">
        <authorList>
            <person name="de Groot N.N."/>
        </authorList>
    </citation>
    <scope>NUCLEOTIDE SEQUENCE [LARGE SCALE GENOMIC DNA]</scope>
    <source>
        <strain evidence="2 4">CGMCC 1.10239</strain>
    </source>
</reference>
<dbReference type="AlphaFoldDB" id="A0A1H0ACN2"/>
<accession>A0A1H0ACN2</accession>
<evidence type="ECO:0000313" key="1">
    <source>
        <dbReference type="EMBL" id="KWX79914.1"/>
    </source>
</evidence>
<evidence type="ECO:0000313" key="3">
    <source>
        <dbReference type="Proteomes" id="UP000070252"/>
    </source>
</evidence>
<dbReference type="OrthoDB" id="2521893at2"/>
<name>A0A1H0ACN2_9BACL</name>
<keyword evidence="3" id="KW-1185">Reference proteome</keyword>
<reference evidence="1 3" key="1">
    <citation type="submission" date="2015-08" db="EMBL/GenBank/DDBJ databases">
        <title>Genome of Paenibacillus jilunlii.</title>
        <authorList>
            <person name="Sant'Anna F.H."/>
            <person name="Ambrosini A."/>
            <person name="Souza R."/>
            <person name="Bach E."/>
            <person name="Fernandes G."/>
            <person name="Balsanelli E."/>
            <person name="Baura V.A."/>
            <person name="Pedrosa F.O."/>
            <person name="Souza E.M."/>
            <person name="Passaglia L."/>
        </authorList>
    </citation>
    <scope>NUCLEOTIDE SEQUENCE [LARGE SCALE GENOMIC DNA]</scope>
    <source>
        <strain evidence="1 3">DSM 23019</strain>
    </source>
</reference>
<proteinExistence type="predicted"/>
<dbReference type="EMBL" id="LIPY01000082">
    <property type="protein sequence ID" value="KWX79914.1"/>
    <property type="molecule type" value="Genomic_DNA"/>
</dbReference>
<gene>
    <name evidence="1" type="ORF">AML91_01730</name>
    <name evidence="2" type="ORF">SAMN05216191_13712</name>
</gene>
<dbReference type="Proteomes" id="UP000070252">
    <property type="component" value="Unassembled WGS sequence"/>
</dbReference>
<evidence type="ECO:0000313" key="2">
    <source>
        <dbReference type="EMBL" id="SDN31392.1"/>
    </source>
</evidence>
<dbReference type="EMBL" id="FNGM01000037">
    <property type="protein sequence ID" value="SDN31392.1"/>
    <property type="molecule type" value="Genomic_DNA"/>
</dbReference>
<dbReference type="Proteomes" id="UP000182783">
    <property type="component" value="Unassembled WGS sequence"/>
</dbReference>
<dbReference type="RefSeq" id="WP_062519397.1">
    <property type="nucleotide sequence ID" value="NZ_CP048429.1"/>
</dbReference>
<evidence type="ECO:0000313" key="4">
    <source>
        <dbReference type="Proteomes" id="UP000182783"/>
    </source>
</evidence>
<protein>
    <submittedName>
        <fullName evidence="2">Uncharacterized protein</fullName>
    </submittedName>
</protein>
<sequence length="467" mass="51801">MKLIQYDIPEPRGPLPGIQEPISIRQWQGINTYDPYSISDSHLTDMSNMTNDDYPALSVRAGYSVLGTFGTKVLGLMVWKGTQLHGVFNDGTWRRWNGSTWDTLASGLNTSARWHWTNYQGNLDDVNLIASNGVDPVKRYDGSTVQNLSGAPTGGNYITTYSNRLWLAVGKELHACALDQPGQWSLFEGTDEDSYAKDMESTAGENINMLSGGLYRLTIGMPSSVHLLFGNVPSDFNVRKVTEDEGVANNSAVVTQEGTMRFMHTNGIYEYAASANPDKSFSEIIKTFYSGINSDSTAGTDGEKLYFTLGTGRTLVYDNFLTAWSMLDIPRPEQYALVGKQLYIGDTNGRVLKMNDTTTDAGTPVSWYFITKPFTNPVMSQRQRWLKLWLYAEIPVGTTINIYLSTTKDGNDFNLVHTVSGSGAKVERIIIPVRSVVLENTVRVKISGTGPAKIHELVRQVRQLSLF</sequence>